<dbReference type="RefSeq" id="XP_058311285.1">
    <property type="nucleotide sequence ID" value="XM_058448941.1"/>
</dbReference>
<evidence type="ECO:0000313" key="4">
    <source>
        <dbReference type="Proteomes" id="UP001150904"/>
    </source>
</evidence>
<evidence type="ECO:0000313" key="3">
    <source>
        <dbReference type="EMBL" id="KAJ5215472.1"/>
    </source>
</evidence>
<reference evidence="3" key="2">
    <citation type="journal article" date="2023" name="IMA Fungus">
        <title>Comparative genomic study of the Penicillium genus elucidates a diverse pangenome and 15 lateral gene transfer events.</title>
        <authorList>
            <person name="Petersen C."/>
            <person name="Sorensen T."/>
            <person name="Nielsen M.R."/>
            <person name="Sondergaard T.E."/>
            <person name="Sorensen J.L."/>
            <person name="Fitzpatrick D.A."/>
            <person name="Frisvad J.C."/>
            <person name="Nielsen K.L."/>
        </authorList>
    </citation>
    <scope>NUCLEOTIDE SEQUENCE</scope>
    <source>
        <strain evidence="3">IBT 15544</strain>
    </source>
</reference>
<evidence type="ECO:0000256" key="1">
    <source>
        <dbReference type="SAM" id="MobiDB-lite"/>
    </source>
</evidence>
<protein>
    <submittedName>
        <fullName evidence="3">Uncharacterized protein</fullName>
    </submittedName>
</protein>
<feature type="transmembrane region" description="Helical" evidence="2">
    <location>
        <begin position="250"/>
        <end position="276"/>
    </location>
</feature>
<feature type="region of interest" description="Disordered" evidence="1">
    <location>
        <begin position="1"/>
        <end position="79"/>
    </location>
</feature>
<accession>A0A9W9N911</accession>
<keyword evidence="4" id="KW-1185">Reference proteome</keyword>
<organism evidence="3 4">
    <name type="scientific">Penicillium cinerascens</name>
    <dbReference type="NCBI Taxonomy" id="70096"/>
    <lineage>
        <taxon>Eukaryota</taxon>
        <taxon>Fungi</taxon>
        <taxon>Dikarya</taxon>
        <taxon>Ascomycota</taxon>
        <taxon>Pezizomycotina</taxon>
        <taxon>Eurotiomycetes</taxon>
        <taxon>Eurotiomycetidae</taxon>
        <taxon>Eurotiales</taxon>
        <taxon>Aspergillaceae</taxon>
        <taxon>Penicillium</taxon>
    </lineage>
</organism>
<keyword evidence="2" id="KW-0472">Membrane</keyword>
<name>A0A9W9N911_9EURO</name>
<proteinExistence type="predicted"/>
<keyword evidence="2" id="KW-0812">Transmembrane</keyword>
<sequence>MRPPEMTYNPAYHRAQDPLRAAPVSILASRPCRSLDSPEPSHSVPQRPSDEWMPGCNVSPPSSTPRGSHTYSPVASRRQSRVYDGSQMTRILVSSSGAGHKEERGNWADQPSLISEEQLGIPRAHKRGMLEDITVDQGHDALLMLFRLSVPVPIFSFAACLYTCCALIFAFLVSPLRLCSLSPYLRNSSFKAQVCDLLSPSLHIHERLVCMRPPISDSSSSTQWIRSESNSDQPSMLADSARCYTVGTSICILIFSPFLSIAILLCAWTAAFFWVFTMVMGNPDGTERKDDGRAAVLGVCKWWRMWLAKARKP</sequence>
<evidence type="ECO:0000256" key="2">
    <source>
        <dbReference type="SAM" id="Phobius"/>
    </source>
</evidence>
<reference evidence="3" key="1">
    <citation type="submission" date="2022-12" db="EMBL/GenBank/DDBJ databases">
        <authorList>
            <person name="Petersen C."/>
        </authorList>
    </citation>
    <scope>NUCLEOTIDE SEQUENCE</scope>
    <source>
        <strain evidence="3">IBT 15544</strain>
    </source>
</reference>
<feature type="transmembrane region" description="Helical" evidence="2">
    <location>
        <begin position="154"/>
        <end position="176"/>
    </location>
</feature>
<dbReference type="AlphaFoldDB" id="A0A9W9N911"/>
<dbReference type="EMBL" id="JAPQKR010000005">
    <property type="protein sequence ID" value="KAJ5215472.1"/>
    <property type="molecule type" value="Genomic_DNA"/>
</dbReference>
<comment type="caution">
    <text evidence="3">The sequence shown here is derived from an EMBL/GenBank/DDBJ whole genome shotgun (WGS) entry which is preliminary data.</text>
</comment>
<dbReference type="GeneID" id="83176242"/>
<dbReference type="OrthoDB" id="5420214at2759"/>
<keyword evidence="2" id="KW-1133">Transmembrane helix</keyword>
<feature type="compositionally biased region" description="Polar residues" evidence="1">
    <location>
        <begin position="59"/>
        <end position="73"/>
    </location>
</feature>
<dbReference type="Proteomes" id="UP001150904">
    <property type="component" value="Unassembled WGS sequence"/>
</dbReference>
<gene>
    <name evidence="3" type="ORF">N7498_001879</name>
</gene>